<keyword evidence="5 9" id="KW-0540">Nuclease</keyword>
<evidence type="ECO:0000256" key="1">
    <source>
        <dbReference type="ARBA" id="ARBA00001968"/>
    </source>
</evidence>
<dbReference type="InterPro" id="IPR058547">
    <property type="entry name" value="Pelota_N"/>
</dbReference>
<dbReference type="GO" id="GO:0016787">
    <property type="term" value="F:hydrolase activity"/>
    <property type="evidence" value="ECO:0007669"/>
    <property type="project" value="UniProtKB-KW"/>
</dbReference>
<dbReference type="GO" id="GO:0051301">
    <property type="term" value="P:cell division"/>
    <property type="evidence" value="ECO:0007669"/>
    <property type="project" value="UniProtKB-KW"/>
</dbReference>
<keyword evidence="11" id="KW-0132">Cell division</keyword>
<dbReference type="Gene3D" id="3.30.420.60">
    <property type="entry name" value="eRF1 domain 2"/>
    <property type="match status" value="1"/>
</dbReference>
<feature type="domain" description="eRF1/Pelota-like N-terminal" evidence="10">
    <location>
        <begin position="1"/>
        <end position="130"/>
    </location>
</feature>
<dbReference type="SUPFAM" id="SSF159065">
    <property type="entry name" value="Dom34/Pelota N-terminal domain-like"/>
    <property type="match status" value="1"/>
</dbReference>
<dbReference type="NCBIfam" id="TIGR00111">
    <property type="entry name" value="pelota"/>
    <property type="match status" value="1"/>
</dbReference>
<dbReference type="GO" id="GO:0005737">
    <property type="term" value="C:cytoplasm"/>
    <property type="evidence" value="ECO:0007669"/>
    <property type="project" value="UniProtKB-SubCell"/>
</dbReference>
<dbReference type="Gene3D" id="2.30.30.870">
    <property type="entry name" value="Pelota, domain A"/>
    <property type="match status" value="1"/>
</dbReference>
<comment type="function">
    <text evidence="9">May function in recognizing stalled ribosomes, interact with stem-loop structures in stalled mRNA molecules, and effect endonucleolytic cleavage of the mRNA. May play a role in the release non-functional ribosomes and degradation of damaged mRNAs. Has endoribonuclease activity.</text>
</comment>
<comment type="domain">
    <text evidence="9">The N-terminal domain has the RNA-binding Sm fold. It harbors the endoribonuclease activity.</text>
</comment>
<evidence type="ECO:0000256" key="5">
    <source>
        <dbReference type="ARBA" id="ARBA00022722"/>
    </source>
</evidence>
<dbReference type="Proteomes" id="UP000191661">
    <property type="component" value="Unassembled WGS sequence"/>
</dbReference>
<dbReference type="GO" id="GO:0071025">
    <property type="term" value="P:RNA surveillance"/>
    <property type="evidence" value="ECO:0007669"/>
    <property type="project" value="InterPro"/>
</dbReference>
<dbReference type="SUPFAM" id="SSF53137">
    <property type="entry name" value="Translational machinery components"/>
    <property type="match status" value="1"/>
</dbReference>
<evidence type="ECO:0000259" key="10">
    <source>
        <dbReference type="SMART" id="SM01194"/>
    </source>
</evidence>
<comment type="caution">
    <text evidence="11">The sequence shown here is derived from an EMBL/GenBank/DDBJ whole genome shotgun (WGS) entry which is preliminary data.</text>
</comment>
<dbReference type="InterPro" id="IPR005142">
    <property type="entry name" value="eRF1_3"/>
</dbReference>
<sequence length="353" mass="39316">MRITYQDTKKGVIDLVPETLDDLWHISHIIEVGDIVSSKTTRRIQDTTGDKLRSDRGVKKTFFIGIGVESVNFHLFTGKLRATGSIVMGPEDFVPLGSHHTIEVKLNHPIKIKKEHWSKYILNRIKQSIEASKKLSAIIVSIEDDTADFGLVRQFGIEYYGPIIGNISGKRIIDKNRGKNLDDFYKRICDSLLKFDNIQNIIISGPGFTKNSFHDFLENKYPDLAKISIVENTGSGGRVGINEILKKGLVEKLNSENRVAKEIAAITNLLEEIAKSRGNVAYGKQETIDAVNAGAVKDLLVLDKFVRIEELERVMELVENMGGNVMVISSEHDGGKQLESLGGIAALLRYAIK</sequence>
<dbReference type="Gene3D" id="3.30.1330.30">
    <property type="match status" value="1"/>
</dbReference>
<dbReference type="InterPro" id="IPR042226">
    <property type="entry name" value="eFR1_2_sf"/>
</dbReference>
<dbReference type="InterPro" id="IPR005140">
    <property type="entry name" value="eRF1_Pelota-like_N"/>
</dbReference>
<dbReference type="EC" id="3.1.-.-" evidence="9"/>
<comment type="subcellular location">
    <subcellularLocation>
        <location evidence="2 9">Cytoplasm</location>
    </subcellularLocation>
</comment>
<evidence type="ECO:0000313" key="12">
    <source>
        <dbReference type="Proteomes" id="UP000191661"/>
    </source>
</evidence>
<comment type="subunit">
    <text evidence="9">Monomer.</text>
</comment>
<keyword evidence="6 9" id="KW-0479">Metal-binding</keyword>
<dbReference type="GO" id="GO:0070966">
    <property type="term" value="P:nuclear-transcribed mRNA catabolic process, no-go decay"/>
    <property type="evidence" value="ECO:0007669"/>
    <property type="project" value="InterPro"/>
</dbReference>
<dbReference type="HAMAP" id="MF_01853">
    <property type="entry name" value="PelO"/>
    <property type="match status" value="1"/>
</dbReference>
<organism evidence="11 12">
    <name type="scientific">Methanobrevibacter arboriphilus JCM 13429 = DSM 1125</name>
    <dbReference type="NCBI Taxonomy" id="1300164"/>
    <lineage>
        <taxon>Archaea</taxon>
        <taxon>Methanobacteriati</taxon>
        <taxon>Methanobacteriota</taxon>
        <taxon>Methanomada group</taxon>
        <taxon>Methanobacteria</taxon>
        <taxon>Methanobacteriales</taxon>
        <taxon>Methanobacteriaceae</taxon>
        <taxon>Methanobrevibacter</taxon>
    </lineage>
</organism>
<keyword evidence="8 9" id="KW-0378">Hydrolase</keyword>
<accession>A0A1V6N4W0</accession>
<dbReference type="InterPro" id="IPR005141">
    <property type="entry name" value="eRF1_2"/>
</dbReference>
<dbReference type="PANTHER" id="PTHR10853:SF0">
    <property type="entry name" value="PROTEIN PELOTA HOMOLOG"/>
    <property type="match status" value="1"/>
</dbReference>
<reference evidence="11 12" key="1">
    <citation type="submission" date="2014-12" db="EMBL/GenBank/DDBJ databases">
        <title>Genome sequence of Methanobrevibacter arboriphilicus DH1, DSM1125.</title>
        <authorList>
            <person name="Poehlein A."/>
            <person name="Thauer R.K."/>
            <person name="Seedorf H."/>
            <person name="Daniel R."/>
        </authorList>
    </citation>
    <scope>NUCLEOTIDE SEQUENCE [LARGE SCALE GENOMIC DNA]</scope>
    <source>
        <strain evidence="11 12">DH1</strain>
    </source>
</reference>
<dbReference type="InterPro" id="IPR038069">
    <property type="entry name" value="Pelota/DOM34_N"/>
</dbReference>
<dbReference type="OrthoDB" id="31300at2157"/>
<evidence type="ECO:0000313" key="11">
    <source>
        <dbReference type="EMBL" id="OQD59714.1"/>
    </source>
</evidence>
<dbReference type="SMART" id="SM01194">
    <property type="entry name" value="eRF1_1"/>
    <property type="match status" value="1"/>
</dbReference>
<dbReference type="Pfam" id="PF03464">
    <property type="entry name" value="eRF1_2"/>
    <property type="match status" value="1"/>
</dbReference>
<gene>
    <name evidence="9 11" type="primary">pelA</name>
    <name evidence="11" type="ORF">MBBAR_1c01110</name>
</gene>
<dbReference type="AlphaFoldDB" id="A0A1V6N4W0"/>
<dbReference type="Pfam" id="PF03465">
    <property type="entry name" value="eRF1_3"/>
    <property type="match status" value="1"/>
</dbReference>
<dbReference type="GO" id="GO:0070651">
    <property type="term" value="P:nonfunctional rRNA decay"/>
    <property type="evidence" value="ECO:0007669"/>
    <property type="project" value="TreeGrafter"/>
</dbReference>
<evidence type="ECO:0000256" key="9">
    <source>
        <dbReference type="HAMAP-Rule" id="MF_01853"/>
    </source>
</evidence>
<keyword evidence="7 9" id="KW-0255">Endonuclease</keyword>
<dbReference type="GO" id="GO:0046872">
    <property type="term" value="F:metal ion binding"/>
    <property type="evidence" value="ECO:0007669"/>
    <property type="project" value="UniProtKB-UniRule"/>
</dbReference>
<dbReference type="EMBL" id="JXMW01000001">
    <property type="protein sequence ID" value="OQD59714.1"/>
    <property type="molecule type" value="Genomic_DNA"/>
</dbReference>
<dbReference type="GO" id="GO:0004519">
    <property type="term" value="F:endonuclease activity"/>
    <property type="evidence" value="ECO:0007669"/>
    <property type="project" value="UniProtKB-UniRule"/>
</dbReference>
<evidence type="ECO:0000256" key="3">
    <source>
        <dbReference type="ARBA" id="ARBA00009504"/>
    </source>
</evidence>
<dbReference type="GO" id="GO:0032790">
    <property type="term" value="P:ribosome disassembly"/>
    <property type="evidence" value="ECO:0007669"/>
    <property type="project" value="TreeGrafter"/>
</dbReference>
<keyword evidence="4 9" id="KW-0963">Cytoplasm</keyword>
<keyword evidence="12" id="KW-1185">Reference proteome</keyword>
<evidence type="ECO:0000256" key="6">
    <source>
        <dbReference type="ARBA" id="ARBA00022723"/>
    </source>
</evidence>
<dbReference type="GO" id="GO:0070481">
    <property type="term" value="P:nuclear-transcribed mRNA catabolic process, non-stop decay"/>
    <property type="evidence" value="ECO:0007669"/>
    <property type="project" value="InterPro"/>
</dbReference>
<name>A0A1V6N4W0_METAZ</name>
<evidence type="ECO:0000256" key="7">
    <source>
        <dbReference type="ARBA" id="ARBA00022759"/>
    </source>
</evidence>
<dbReference type="RefSeq" id="WP_080459347.1">
    <property type="nucleotide sequence ID" value="NZ_JXMW01000001.1"/>
</dbReference>
<dbReference type="SUPFAM" id="SSF55315">
    <property type="entry name" value="L30e-like"/>
    <property type="match status" value="1"/>
</dbReference>
<evidence type="ECO:0000256" key="4">
    <source>
        <dbReference type="ARBA" id="ARBA00022490"/>
    </source>
</evidence>
<evidence type="ECO:0000256" key="8">
    <source>
        <dbReference type="ARBA" id="ARBA00022801"/>
    </source>
</evidence>
<comment type="similarity">
    <text evidence="3 9">Belongs to the eukaryotic release factor 1 family. Pelota subfamily.</text>
</comment>
<proteinExistence type="inferred from homology"/>
<dbReference type="InterPro" id="IPR023521">
    <property type="entry name" value="Pelota_arc"/>
</dbReference>
<dbReference type="Pfam" id="PF26356">
    <property type="entry name" value="Pelota_N"/>
    <property type="match status" value="1"/>
</dbReference>
<dbReference type="InterPro" id="IPR029064">
    <property type="entry name" value="Ribosomal_eL30-like_sf"/>
</dbReference>
<keyword evidence="11" id="KW-0131">Cell cycle</keyword>
<protein>
    <recommendedName>
        <fullName evidence="9">Protein pelota homolog</fullName>
        <ecNumber evidence="9">3.1.-.-</ecNumber>
    </recommendedName>
</protein>
<dbReference type="InterPro" id="IPR004405">
    <property type="entry name" value="TF_pelota"/>
</dbReference>
<dbReference type="PANTHER" id="PTHR10853">
    <property type="entry name" value="PELOTA"/>
    <property type="match status" value="1"/>
</dbReference>
<evidence type="ECO:0000256" key="2">
    <source>
        <dbReference type="ARBA" id="ARBA00004496"/>
    </source>
</evidence>
<comment type="cofactor">
    <cofactor evidence="1 9">
        <name>a divalent metal cation</name>
        <dbReference type="ChEBI" id="CHEBI:60240"/>
    </cofactor>
</comment>